<evidence type="ECO:0000313" key="2">
    <source>
        <dbReference type="EMBL" id="GGG16541.1"/>
    </source>
</evidence>
<feature type="region of interest" description="Disordered" evidence="1">
    <location>
        <begin position="1"/>
        <end position="61"/>
    </location>
</feature>
<reference evidence="3" key="1">
    <citation type="journal article" date="2019" name="Int. J. Syst. Evol. Microbiol.">
        <title>The Global Catalogue of Microorganisms (GCM) 10K type strain sequencing project: providing services to taxonomists for standard genome sequencing and annotation.</title>
        <authorList>
            <consortium name="The Broad Institute Genomics Platform"/>
            <consortium name="The Broad Institute Genome Sequencing Center for Infectious Disease"/>
            <person name="Wu L."/>
            <person name="Ma J."/>
        </authorList>
    </citation>
    <scope>NUCLEOTIDE SEQUENCE [LARGE SCALE GENOMIC DNA]</scope>
    <source>
        <strain evidence="3">CGMCC 1.12749</strain>
    </source>
</reference>
<dbReference type="Proteomes" id="UP000634043">
    <property type="component" value="Unassembled WGS sequence"/>
</dbReference>
<protein>
    <recommendedName>
        <fullName evidence="4">Alpha-amylase</fullName>
    </recommendedName>
</protein>
<dbReference type="EMBL" id="BMFP01000004">
    <property type="protein sequence ID" value="GGG16541.1"/>
    <property type="molecule type" value="Genomic_DNA"/>
</dbReference>
<keyword evidence="3" id="KW-1185">Reference proteome</keyword>
<gene>
    <name evidence="2" type="ORF">GCM10011323_21100</name>
</gene>
<evidence type="ECO:0000256" key="1">
    <source>
        <dbReference type="SAM" id="MobiDB-lite"/>
    </source>
</evidence>
<feature type="compositionally biased region" description="Basic and acidic residues" evidence="1">
    <location>
        <begin position="1"/>
        <end position="12"/>
    </location>
</feature>
<sequence>MNAMKNEKENKNMPKNQQTSTGKSGSKKDIGNDLHKDAVGKMGSNNPTPQARTDNEQQKKK</sequence>
<accession>A0ABQ1W7H7</accession>
<name>A0ABQ1W7H7_9BACT</name>
<proteinExistence type="predicted"/>
<organism evidence="2 3">
    <name type="scientific">Pontibacter amylolyticus</name>
    <dbReference type="NCBI Taxonomy" id="1424080"/>
    <lineage>
        <taxon>Bacteria</taxon>
        <taxon>Pseudomonadati</taxon>
        <taxon>Bacteroidota</taxon>
        <taxon>Cytophagia</taxon>
        <taxon>Cytophagales</taxon>
        <taxon>Hymenobacteraceae</taxon>
        <taxon>Pontibacter</taxon>
    </lineage>
</organism>
<evidence type="ECO:0008006" key="4">
    <source>
        <dbReference type="Google" id="ProtNLM"/>
    </source>
</evidence>
<evidence type="ECO:0000313" key="3">
    <source>
        <dbReference type="Proteomes" id="UP000634043"/>
    </source>
</evidence>
<comment type="caution">
    <text evidence="2">The sequence shown here is derived from an EMBL/GenBank/DDBJ whole genome shotgun (WGS) entry which is preliminary data.</text>
</comment>
<feature type="compositionally biased region" description="Polar residues" evidence="1">
    <location>
        <begin position="43"/>
        <end position="52"/>
    </location>
</feature>
<feature type="compositionally biased region" description="Basic and acidic residues" evidence="1">
    <location>
        <begin position="26"/>
        <end position="39"/>
    </location>
</feature>